<dbReference type="Proteomes" id="UP000008177">
    <property type="component" value="Unplaced contigs"/>
</dbReference>
<organism evidence="1 2">
    <name type="scientific">Botryotinia fuckeliana (strain T4)</name>
    <name type="common">Noble rot fungus</name>
    <name type="synonym">Botrytis cinerea</name>
    <dbReference type="NCBI Taxonomy" id="999810"/>
    <lineage>
        <taxon>Eukaryota</taxon>
        <taxon>Fungi</taxon>
        <taxon>Dikarya</taxon>
        <taxon>Ascomycota</taxon>
        <taxon>Pezizomycotina</taxon>
        <taxon>Leotiomycetes</taxon>
        <taxon>Helotiales</taxon>
        <taxon>Sclerotiniaceae</taxon>
        <taxon>Botrytis</taxon>
    </lineage>
</organism>
<dbReference type="EMBL" id="FQ790332">
    <property type="protein sequence ID" value="CCD51005.1"/>
    <property type="molecule type" value="Genomic_DNA"/>
</dbReference>
<reference evidence="2" key="1">
    <citation type="journal article" date="2011" name="PLoS Genet.">
        <title>Genomic analysis of the necrotrophic fungal pathogens Sclerotinia sclerotiorum and Botrytis cinerea.</title>
        <authorList>
            <person name="Amselem J."/>
            <person name="Cuomo C.A."/>
            <person name="van Kan J.A."/>
            <person name="Viaud M."/>
            <person name="Benito E.P."/>
            <person name="Couloux A."/>
            <person name="Coutinho P.M."/>
            <person name="de Vries R.P."/>
            <person name="Dyer P.S."/>
            <person name="Fillinger S."/>
            <person name="Fournier E."/>
            <person name="Gout L."/>
            <person name="Hahn M."/>
            <person name="Kohn L."/>
            <person name="Lapalu N."/>
            <person name="Plummer K.M."/>
            <person name="Pradier J.M."/>
            <person name="Quevillon E."/>
            <person name="Sharon A."/>
            <person name="Simon A."/>
            <person name="ten Have A."/>
            <person name="Tudzynski B."/>
            <person name="Tudzynski P."/>
            <person name="Wincker P."/>
            <person name="Andrew M."/>
            <person name="Anthouard V."/>
            <person name="Beever R.E."/>
            <person name="Beffa R."/>
            <person name="Benoit I."/>
            <person name="Bouzid O."/>
            <person name="Brault B."/>
            <person name="Chen Z."/>
            <person name="Choquer M."/>
            <person name="Collemare J."/>
            <person name="Cotton P."/>
            <person name="Danchin E.G."/>
            <person name="Da Silva C."/>
            <person name="Gautier A."/>
            <person name="Giraud C."/>
            <person name="Giraud T."/>
            <person name="Gonzalez C."/>
            <person name="Grossetete S."/>
            <person name="Guldener U."/>
            <person name="Henrissat B."/>
            <person name="Howlett B.J."/>
            <person name="Kodira C."/>
            <person name="Kretschmer M."/>
            <person name="Lappartient A."/>
            <person name="Leroch M."/>
            <person name="Levis C."/>
            <person name="Mauceli E."/>
            <person name="Neuveglise C."/>
            <person name="Oeser B."/>
            <person name="Pearson M."/>
            <person name="Poulain J."/>
            <person name="Poussereau N."/>
            <person name="Quesneville H."/>
            <person name="Rascle C."/>
            <person name="Schumacher J."/>
            <person name="Segurens B."/>
            <person name="Sexton A."/>
            <person name="Silva E."/>
            <person name="Sirven C."/>
            <person name="Soanes D.M."/>
            <person name="Talbot N.J."/>
            <person name="Templeton M."/>
            <person name="Yandava C."/>
            <person name="Yarden O."/>
            <person name="Zeng Q."/>
            <person name="Rollins J.A."/>
            <person name="Lebrun M.H."/>
            <person name="Dickman M."/>
        </authorList>
    </citation>
    <scope>NUCLEOTIDE SEQUENCE [LARGE SCALE GENOMIC DNA]</scope>
    <source>
        <strain evidence="2">T4</strain>
    </source>
</reference>
<dbReference type="AlphaFoldDB" id="G2YGX1"/>
<protein>
    <submittedName>
        <fullName evidence="1">Uncharacterized protein</fullName>
    </submittedName>
</protein>
<evidence type="ECO:0000313" key="1">
    <source>
        <dbReference type="EMBL" id="CCD51005.1"/>
    </source>
</evidence>
<gene>
    <name evidence="1" type="ORF">BofuT4_uP022730.1</name>
</gene>
<evidence type="ECO:0000313" key="2">
    <source>
        <dbReference type="Proteomes" id="UP000008177"/>
    </source>
</evidence>
<dbReference type="InParanoid" id="G2YGX1"/>
<proteinExistence type="predicted"/>
<accession>G2YGX1</accession>
<dbReference type="HOGENOM" id="CLU_3086994_0_0_1"/>
<sequence length="52" mass="6039">MIYQNTFTSFKSFPFPRFDGNSTLKLKLTPSIFKSRNTSIHNQTTKKLGRVN</sequence>
<name>G2YGX1_BOTF4</name>